<dbReference type="RefSeq" id="WP_039901342.1">
    <property type="nucleotide sequence ID" value="NZ_AKAU01000166.1"/>
</dbReference>
<dbReference type="AlphaFoldDB" id="A0AAN1MMZ0"/>
<reference evidence="2 3" key="1">
    <citation type="submission" date="2018-01" db="EMBL/GenBank/DDBJ databases">
        <title>Species boundaries and ecological features among Paraburkholderia terrae DSMZ17804T, P. hospita DSMZ17164T and P. caribensis DSMZ13236T.</title>
        <authorList>
            <person name="Pratama A.A."/>
        </authorList>
    </citation>
    <scope>NUCLEOTIDE SEQUENCE [LARGE SCALE GENOMIC DNA]</scope>
    <source>
        <strain evidence="2 3">DSM 17164</strain>
    </source>
</reference>
<name>A0AAN1MMZ0_9BURK</name>
<proteinExistence type="predicted"/>
<dbReference type="InterPro" id="IPR012312">
    <property type="entry name" value="Hemerythrin-like"/>
</dbReference>
<dbReference type="KEGG" id="phs:C2L64_25365"/>
<gene>
    <name evidence="2" type="ORF">C2L64_25365</name>
</gene>
<dbReference type="Pfam" id="PF01814">
    <property type="entry name" value="Hemerythrin"/>
    <property type="match status" value="1"/>
</dbReference>
<feature type="domain" description="Hemerythrin-like" evidence="1">
    <location>
        <begin position="3"/>
        <end position="122"/>
    </location>
</feature>
<protein>
    <submittedName>
        <fullName evidence="2">Hemerythrin domain-containing protein</fullName>
    </submittedName>
</protein>
<dbReference type="Proteomes" id="UP000236649">
    <property type="component" value="Chromosome 2"/>
</dbReference>
<dbReference type="GeneID" id="55531639"/>
<organism evidence="2 3">
    <name type="scientific">Paraburkholderia hospita</name>
    <dbReference type="NCBI Taxonomy" id="169430"/>
    <lineage>
        <taxon>Bacteria</taxon>
        <taxon>Pseudomonadati</taxon>
        <taxon>Pseudomonadota</taxon>
        <taxon>Betaproteobacteria</taxon>
        <taxon>Burkholderiales</taxon>
        <taxon>Burkholderiaceae</taxon>
        <taxon>Paraburkholderia</taxon>
    </lineage>
</organism>
<dbReference type="EMBL" id="CP026106">
    <property type="protein sequence ID" value="AUT73075.1"/>
    <property type="molecule type" value="Genomic_DNA"/>
</dbReference>
<evidence type="ECO:0000259" key="1">
    <source>
        <dbReference type="Pfam" id="PF01814"/>
    </source>
</evidence>
<dbReference type="Gene3D" id="1.20.120.520">
    <property type="entry name" value="nmb1532 protein domain like"/>
    <property type="match status" value="1"/>
</dbReference>
<evidence type="ECO:0000313" key="2">
    <source>
        <dbReference type="EMBL" id="AUT73075.1"/>
    </source>
</evidence>
<evidence type="ECO:0000313" key="3">
    <source>
        <dbReference type="Proteomes" id="UP000236649"/>
    </source>
</evidence>
<sequence>MSLITTLKHDHEEIFRLLDECRALGVATDEGRRKLKQVRGVVVAHLAREDHKLYPAMQKHDATRALGDMYAQEMRAMSAEIIGFFDSLDSGRAGIEFAREIGRVISHLRQRMTREEVRLYPAFEAHCE</sequence>
<accession>A0AAN1MMZ0</accession>